<keyword evidence="3" id="KW-1185">Reference proteome</keyword>
<evidence type="ECO:0000313" key="3">
    <source>
        <dbReference type="Proteomes" id="UP001420932"/>
    </source>
</evidence>
<organism evidence="2 3">
    <name type="scientific">Stephania yunnanensis</name>
    <dbReference type="NCBI Taxonomy" id="152371"/>
    <lineage>
        <taxon>Eukaryota</taxon>
        <taxon>Viridiplantae</taxon>
        <taxon>Streptophyta</taxon>
        <taxon>Embryophyta</taxon>
        <taxon>Tracheophyta</taxon>
        <taxon>Spermatophyta</taxon>
        <taxon>Magnoliopsida</taxon>
        <taxon>Ranunculales</taxon>
        <taxon>Menispermaceae</taxon>
        <taxon>Menispermoideae</taxon>
        <taxon>Cissampelideae</taxon>
        <taxon>Stephania</taxon>
    </lineage>
</organism>
<feature type="region of interest" description="Disordered" evidence="1">
    <location>
        <begin position="1"/>
        <end position="37"/>
    </location>
</feature>
<proteinExistence type="predicted"/>
<protein>
    <submittedName>
        <fullName evidence="2">Uncharacterized protein</fullName>
    </submittedName>
</protein>
<dbReference type="EMBL" id="JBBNAF010000002">
    <property type="protein sequence ID" value="KAK9163408.1"/>
    <property type="molecule type" value="Genomic_DNA"/>
</dbReference>
<name>A0AAP0L2U2_9MAGN</name>
<dbReference type="Proteomes" id="UP001420932">
    <property type="component" value="Unassembled WGS sequence"/>
</dbReference>
<reference evidence="2 3" key="1">
    <citation type="submission" date="2024-01" db="EMBL/GenBank/DDBJ databases">
        <title>Genome assemblies of Stephania.</title>
        <authorList>
            <person name="Yang L."/>
        </authorList>
    </citation>
    <scope>NUCLEOTIDE SEQUENCE [LARGE SCALE GENOMIC DNA]</scope>
    <source>
        <strain evidence="2">YNDBR</strain>
        <tissue evidence="2">Leaf</tissue>
    </source>
</reference>
<feature type="compositionally biased region" description="Basic residues" evidence="1">
    <location>
        <begin position="1"/>
        <end position="12"/>
    </location>
</feature>
<accession>A0AAP0L2U2</accession>
<comment type="caution">
    <text evidence="2">The sequence shown here is derived from an EMBL/GenBank/DDBJ whole genome shotgun (WGS) entry which is preliminary data.</text>
</comment>
<evidence type="ECO:0000256" key="1">
    <source>
        <dbReference type="SAM" id="MobiDB-lite"/>
    </source>
</evidence>
<evidence type="ECO:0000313" key="2">
    <source>
        <dbReference type="EMBL" id="KAK9163408.1"/>
    </source>
</evidence>
<gene>
    <name evidence="2" type="ORF">Syun_004310</name>
</gene>
<dbReference type="AlphaFoldDB" id="A0AAP0L2U2"/>
<sequence length="133" mass="15251">MVGLYKKNRKPHLGATPPRCRRKWTVTPPPSGTSPALPIWDAGRLRDLFCPARALGIEAYKSSHKTTPEYRQKLKDYMISNGDYIYEDGWNKSVTHLRQWYPITDEEAADTNLMDSTPNEQVLMTKPFKAPND</sequence>